<protein>
    <recommendedName>
        <fullName evidence="2">Methyltransferase domain-containing protein</fullName>
    </recommendedName>
</protein>
<sequence>MTAETSCPETSFTEVFTQALRGEPTDLVDLDGQALRPLPVADWTRAADAEDLDLLALCRGATIDIGCGPGRLTVALSRLGHHALGVDVVQEAVRLTRGGGGKALVADVFDMLPDEGRWQTALLADGNVGISGDPVRLLRRAAELIRPDGHVVVELAPPGTRSESGWAALQGAAGRSRPFRWAWVSVDDVRPVAHAAGLHLESTHALGRRWAAVLASGSS</sequence>
<dbReference type="AlphaFoldDB" id="A0A6J4L9T5"/>
<dbReference type="EMBL" id="CADCUH010000028">
    <property type="protein sequence ID" value="CAA9323069.1"/>
    <property type="molecule type" value="Genomic_DNA"/>
</dbReference>
<dbReference type="Pfam" id="PF13489">
    <property type="entry name" value="Methyltransf_23"/>
    <property type="match status" value="1"/>
</dbReference>
<proteinExistence type="predicted"/>
<name>A0A6J4L9T5_9ACTN</name>
<dbReference type="InterPro" id="IPR029063">
    <property type="entry name" value="SAM-dependent_MTases_sf"/>
</dbReference>
<dbReference type="Gene3D" id="3.40.50.150">
    <property type="entry name" value="Vaccinia Virus protein VP39"/>
    <property type="match status" value="1"/>
</dbReference>
<accession>A0A6J4L9T5</accession>
<organism evidence="1">
    <name type="scientific">uncultured Nocardioidaceae bacterium</name>
    <dbReference type="NCBI Taxonomy" id="253824"/>
    <lineage>
        <taxon>Bacteria</taxon>
        <taxon>Bacillati</taxon>
        <taxon>Actinomycetota</taxon>
        <taxon>Actinomycetes</taxon>
        <taxon>Propionibacteriales</taxon>
        <taxon>Nocardioidaceae</taxon>
        <taxon>environmental samples</taxon>
    </lineage>
</organism>
<dbReference type="CDD" id="cd02440">
    <property type="entry name" value="AdoMet_MTases"/>
    <property type="match status" value="1"/>
</dbReference>
<gene>
    <name evidence="1" type="ORF">AVDCRST_MAG36-402</name>
</gene>
<evidence type="ECO:0008006" key="2">
    <source>
        <dbReference type="Google" id="ProtNLM"/>
    </source>
</evidence>
<reference evidence="1" key="1">
    <citation type="submission" date="2020-02" db="EMBL/GenBank/DDBJ databases">
        <authorList>
            <person name="Meier V. D."/>
        </authorList>
    </citation>
    <scope>NUCLEOTIDE SEQUENCE</scope>
    <source>
        <strain evidence="1">AVDCRST_MAG36</strain>
    </source>
</reference>
<dbReference type="SUPFAM" id="SSF53335">
    <property type="entry name" value="S-adenosyl-L-methionine-dependent methyltransferases"/>
    <property type="match status" value="1"/>
</dbReference>
<evidence type="ECO:0000313" key="1">
    <source>
        <dbReference type="EMBL" id="CAA9323069.1"/>
    </source>
</evidence>